<dbReference type="GO" id="GO:0006351">
    <property type="term" value="P:DNA-templated transcription"/>
    <property type="evidence" value="ECO:0007669"/>
    <property type="project" value="InterPro"/>
</dbReference>
<dbReference type="RefSeq" id="WP_232780224.1">
    <property type="nucleotide sequence ID" value="NZ_CP019964.1"/>
</dbReference>
<dbReference type="KEGG" id="marh:Mia14_0236"/>
<evidence type="ECO:0000259" key="1">
    <source>
        <dbReference type="Pfam" id="PF01191"/>
    </source>
</evidence>
<name>A0A218NM68_9ARCH</name>
<dbReference type="GO" id="GO:0003677">
    <property type="term" value="F:DNA binding"/>
    <property type="evidence" value="ECO:0007669"/>
    <property type="project" value="InterPro"/>
</dbReference>
<accession>A0A218NM68</accession>
<dbReference type="EMBL" id="CP019964">
    <property type="protein sequence ID" value="ASI13570.1"/>
    <property type="molecule type" value="Genomic_DNA"/>
</dbReference>
<dbReference type="AlphaFoldDB" id="A0A218NM68"/>
<proteinExistence type="predicted"/>
<dbReference type="GO" id="GO:0003899">
    <property type="term" value="F:DNA-directed RNA polymerase activity"/>
    <property type="evidence" value="ECO:0007669"/>
    <property type="project" value="InterPro"/>
</dbReference>
<dbReference type="Gene3D" id="3.90.940.20">
    <property type="entry name" value="RPB5-like RNA polymerase subunit"/>
    <property type="match status" value="1"/>
</dbReference>
<gene>
    <name evidence="2" type="ORF">Mia14_0236</name>
</gene>
<keyword evidence="3" id="KW-1185">Reference proteome</keyword>
<dbReference type="SUPFAM" id="SSF55287">
    <property type="entry name" value="RPB5-like RNA polymerase subunit"/>
    <property type="match status" value="1"/>
</dbReference>
<dbReference type="GO" id="GO:0000428">
    <property type="term" value="C:DNA-directed RNA polymerase complex"/>
    <property type="evidence" value="ECO:0007669"/>
    <property type="project" value="UniProtKB-KW"/>
</dbReference>
<feature type="domain" description="RNA polymerase subunit H/Rpb5 C-terminal" evidence="1">
    <location>
        <begin position="7"/>
        <end position="71"/>
    </location>
</feature>
<dbReference type="GeneID" id="33313794"/>
<dbReference type="InterPro" id="IPR000783">
    <property type="entry name" value="RNA_pol_subH/Rpb5_C"/>
</dbReference>
<evidence type="ECO:0000313" key="3">
    <source>
        <dbReference type="Proteomes" id="UP000197679"/>
    </source>
</evidence>
<sequence length="77" mass="8773">MSSNPILVEKHVILSDSEADEVLKKFKITPDKLPKIYDDDPQILKVKGKPGQIVAIDRDDDGKKYTYYRLIIKKGSI</sequence>
<evidence type="ECO:0000313" key="2">
    <source>
        <dbReference type="EMBL" id="ASI13570.1"/>
    </source>
</evidence>
<dbReference type="Proteomes" id="UP000197679">
    <property type="component" value="Chromosome"/>
</dbReference>
<reference evidence="2 3" key="1">
    <citation type="journal article" date="2017" name="Nat. Commun.">
        <title>'ARMAN' archaea depend on association with euryarchaeal host in culture and in situ.</title>
        <authorList>
            <person name="Golyshina O."/>
            <person name="Toshchakov S."/>
            <person name="Makarova K."/>
            <person name="Gavrilov S."/>
            <person name="Korzhenkov A."/>
            <person name="La Cono V."/>
            <person name="Arcadi E."/>
            <person name="Nechitaylo T."/>
            <person name="Ferrer M."/>
            <person name="Kublanov I."/>
            <person name="Wolf Y."/>
            <person name="Yakimov M."/>
            <person name="Golyshin P."/>
            <person name="Slesarev A."/>
            <person name="Kozyavkin S."/>
        </authorList>
    </citation>
    <scope>NUCLEOTIDE SEQUENCE [LARGE SCALE GENOMIC DNA]</scope>
    <source>
        <strain evidence="2 3">Mia14</strain>
    </source>
</reference>
<organism evidence="2 3">
    <name type="scientific">Candidatus Mancarchaeum acidiphilum</name>
    <dbReference type="NCBI Taxonomy" id="1920749"/>
    <lineage>
        <taxon>Archaea</taxon>
        <taxon>Candidatus Micrarchaeota</taxon>
        <taxon>Candidatus Mancarchaeum</taxon>
    </lineage>
</organism>
<dbReference type="Pfam" id="PF01191">
    <property type="entry name" value="RNA_pol_Rpb5_C"/>
    <property type="match status" value="1"/>
</dbReference>
<protein>
    <submittedName>
        <fullName evidence="2">DNA-directed RNA polymerase subunit H</fullName>
    </submittedName>
</protein>
<keyword evidence="2" id="KW-0240">DNA-directed RNA polymerase</keyword>
<keyword evidence="2" id="KW-0804">Transcription</keyword>
<dbReference type="InterPro" id="IPR035913">
    <property type="entry name" value="RPB5-like_sf"/>
</dbReference>